<evidence type="ECO:0000256" key="1">
    <source>
        <dbReference type="ARBA" id="ARBA00022737"/>
    </source>
</evidence>
<protein>
    <submittedName>
        <fullName evidence="5">Col_cuticle_N domain-containing protein</fullName>
    </submittedName>
</protein>
<proteinExistence type="predicted"/>
<dbReference type="PANTHER" id="PTHR24637:SF416">
    <property type="entry name" value="NEMATODE CUTICLE COLLAGEN N-TERMINAL DOMAIN-CONTAINING PROTEIN"/>
    <property type="match status" value="1"/>
</dbReference>
<dbReference type="GO" id="GO:0042302">
    <property type="term" value="F:structural constituent of cuticle"/>
    <property type="evidence" value="ECO:0007669"/>
    <property type="project" value="InterPro"/>
</dbReference>
<reference evidence="5" key="2">
    <citation type="submission" date="2022-06" db="UniProtKB">
        <authorList>
            <consortium name="EnsemblMetazoa"/>
        </authorList>
    </citation>
    <scope>IDENTIFICATION</scope>
    <source>
        <strain evidence="5">PS312</strain>
    </source>
</reference>
<feature type="compositionally biased region" description="Basic and acidic residues" evidence="2">
    <location>
        <begin position="764"/>
        <end position="781"/>
    </location>
</feature>
<evidence type="ECO:0000256" key="2">
    <source>
        <dbReference type="SAM" id="MobiDB-lite"/>
    </source>
</evidence>
<dbReference type="AlphaFoldDB" id="A0A8R1UFK6"/>
<keyword evidence="3" id="KW-0472">Membrane</keyword>
<feature type="domain" description="Nematode cuticle collagen N-terminal" evidence="4">
    <location>
        <begin position="577"/>
        <end position="613"/>
    </location>
</feature>
<dbReference type="Pfam" id="PF01484">
    <property type="entry name" value="Col_cuticle_N"/>
    <property type="match status" value="1"/>
</dbReference>
<sequence>MTVLNYIFLLHNINQFIFYFFILVFGSLVDDLRIERCAGKDREIALLIAPFRSSFWSQWTSCAGSFTFTFVQHGMTVETIFLSIEAQNAYLTILRAIFIFSWNCCFTDSKSWISNHFVRVASSSVDFGGNRVFSVLLIVCYSIPSGIFCAIPQKGKEIAELNKSDPRNIFWISERGCYFYGIWEPILLTLNRKKSNRSIRNTRKFVKILADKLSFTPLLIMAIPVTIIYTATAFDGLLSFEQSSSIFNYLSAFTRAQHFPSFANAGVSQEDSLSSEMRFEECLTVFSVWYFHSFVRNIFLLLLTPAYRKKIVFLVKCIGNCSYSQSARVCEVRSIGKENCVFPGNTHFSVMTAREAVRLLVVVASLPLVDCDTEGVTDVRPSDSPTILRHGDTIDIGKFIEEVTMQLSQNFSAVDVTLPPENLRLREGAMIEIGKFIDKVAAPYPANQSDCNSERLRASISENTTLAIQRILKRIDDGQFVANCTFRGVPEVDRREQYCQLTKGSTTCALSTGRRPDPPGIELHVPEFTPPPTVIAVPGDGGEMSHIVLTFGSHAPVPSSVTPGKIRSHGSARRLMLSVVSVCVTLPMLTRFVLQLKRTMHNEIEFCKASAAEIRSEVRRLTIALDWPHNPKIETQDWERFGKTDEDVFDNIPGVRITLETPSVRNAKKKDQRKGKAVTPHDSESRCNACCLPGRPGKTGKRGASRATRESRSFPSATLRAYDSTSLQTLPKRTSRVSWTTRRTWRCRSAWNAWKTRALRRPVVHPDPKDLADLPPGKDGKPGPPGQPGIPAQSEERAGPRGSGSHGTSRASRTARSRRRTGNERTRLGIKALRDKFGSIGSPGRPGARGEREICPRYCALEGGAFFDDATKHP</sequence>
<evidence type="ECO:0000259" key="4">
    <source>
        <dbReference type="Pfam" id="PF01484"/>
    </source>
</evidence>
<accession>A0A8R1UFK6</accession>
<keyword evidence="3" id="KW-1133">Transmembrane helix</keyword>
<dbReference type="PANTHER" id="PTHR24637">
    <property type="entry name" value="COLLAGEN"/>
    <property type="match status" value="1"/>
</dbReference>
<keyword evidence="3" id="KW-0812">Transmembrane</keyword>
<evidence type="ECO:0000313" key="5">
    <source>
        <dbReference type="EnsemblMetazoa" id="PPA25814.1"/>
    </source>
</evidence>
<dbReference type="InterPro" id="IPR002486">
    <property type="entry name" value="Col_cuticle_N"/>
</dbReference>
<feature type="region of interest" description="Disordered" evidence="2">
    <location>
        <begin position="762"/>
        <end position="851"/>
    </location>
</feature>
<feature type="compositionally biased region" description="Basic residues" evidence="2">
    <location>
        <begin position="666"/>
        <end position="676"/>
    </location>
</feature>
<name>A0A8R1UFK6_PRIPA</name>
<evidence type="ECO:0000256" key="3">
    <source>
        <dbReference type="SAM" id="Phobius"/>
    </source>
</evidence>
<dbReference type="EnsemblMetazoa" id="PPA25814.1">
    <property type="protein sequence ID" value="PPA25814.1"/>
    <property type="gene ID" value="WBGene00115368"/>
</dbReference>
<feature type="transmembrane region" description="Helical" evidence="3">
    <location>
        <begin position="213"/>
        <end position="234"/>
    </location>
</feature>
<organism evidence="5 6">
    <name type="scientific">Pristionchus pacificus</name>
    <name type="common">Parasitic nematode worm</name>
    <dbReference type="NCBI Taxonomy" id="54126"/>
    <lineage>
        <taxon>Eukaryota</taxon>
        <taxon>Metazoa</taxon>
        <taxon>Ecdysozoa</taxon>
        <taxon>Nematoda</taxon>
        <taxon>Chromadorea</taxon>
        <taxon>Rhabditida</taxon>
        <taxon>Rhabditina</taxon>
        <taxon>Diplogasteromorpha</taxon>
        <taxon>Diplogasteroidea</taxon>
        <taxon>Neodiplogasteridae</taxon>
        <taxon>Pristionchus</taxon>
    </lineage>
</organism>
<gene>
    <name evidence="5" type="primary">WBGene00115368</name>
</gene>
<keyword evidence="6" id="KW-1185">Reference proteome</keyword>
<keyword evidence="1" id="KW-0677">Repeat</keyword>
<reference evidence="6" key="1">
    <citation type="journal article" date="2008" name="Nat. Genet.">
        <title>The Pristionchus pacificus genome provides a unique perspective on nematode lifestyle and parasitism.</title>
        <authorList>
            <person name="Dieterich C."/>
            <person name="Clifton S.W."/>
            <person name="Schuster L.N."/>
            <person name="Chinwalla A."/>
            <person name="Delehaunty K."/>
            <person name="Dinkelacker I."/>
            <person name="Fulton L."/>
            <person name="Fulton R."/>
            <person name="Godfrey J."/>
            <person name="Minx P."/>
            <person name="Mitreva M."/>
            <person name="Roeseler W."/>
            <person name="Tian H."/>
            <person name="Witte H."/>
            <person name="Yang S.P."/>
            <person name="Wilson R.K."/>
            <person name="Sommer R.J."/>
        </authorList>
    </citation>
    <scope>NUCLEOTIDE SEQUENCE [LARGE SCALE GENOMIC DNA]</scope>
    <source>
        <strain evidence="6">PS312</strain>
    </source>
</reference>
<feature type="compositionally biased region" description="Basic and acidic residues" evidence="2">
    <location>
        <begin position="821"/>
        <end position="837"/>
    </location>
</feature>
<feature type="region of interest" description="Disordered" evidence="2">
    <location>
        <begin position="666"/>
        <end position="685"/>
    </location>
</feature>
<feature type="region of interest" description="Disordered" evidence="2">
    <location>
        <begin position="695"/>
        <end position="720"/>
    </location>
</feature>
<dbReference type="Proteomes" id="UP000005239">
    <property type="component" value="Unassembled WGS sequence"/>
</dbReference>
<evidence type="ECO:0000313" key="6">
    <source>
        <dbReference type="Proteomes" id="UP000005239"/>
    </source>
</evidence>
<feature type="transmembrane region" description="Helical" evidence="3">
    <location>
        <begin position="6"/>
        <end position="26"/>
    </location>
</feature>